<accession>A0A3G7UBV2</accession>
<evidence type="ECO:0000313" key="2">
    <source>
        <dbReference type="Proteomes" id="UP000268696"/>
    </source>
</evidence>
<reference evidence="1 2" key="1">
    <citation type="submission" date="2018-03" db="EMBL/GenBank/DDBJ databases">
        <title>Diversity of phytobeneficial traits revealed by whole-genome analysis of worldwide-isolated phenazine-producing Pseudomonas spp.</title>
        <authorList>
            <person name="Biessy A."/>
            <person name="Novinscak A."/>
            <person name="Blom J."/>
            <person name="Leger G."/>
            <person name="Thomashow L.S."/>
            <person name="Cazorla F.M."/>
            <person name="Josic D."/>
            <person name="Filion M."/>
        </authorList>
    </citation>
    <scope>NUCLEOTIDE SEQUENCE [LARGE SCALE GENOMIC DNA]</scope>
    <source>
        <strain evidence="1 2">30B</strain>
    </source>
</reference>
<gene>
    <name evidence="1" type="ORF">C4K03_4697</name>
</gene>
<proteinExistence type="predicted"/>
<dbReference type="RefSeq" id="WP_124379041.1">
    <property type="nucleotide sequence ID" value="NZ_CP027754.1"/>
</dbReference>
<sequence>MPNKQLRIIILDTHLPRLIQTEKSLNRLGYFRILPIQHVDDLRALDHELVTPFDVMFANKGLVCGTETHWRLFRRTTQKIDYVLLYDEKKNVLGDDSIRRLMAKIDPASPWESLKDLIWIKFKKDTRHNCPNRP</sequence>
<evidence type="ECO:0000313" key="1">
    <source>
        <dbReference type="EMBL" id="AZE56835.1"/>
    </source>
</evidence>
<dbReference type="Proteomes" id="UP000268696">
    <property type="component" value="Chromosome"/>
</dbReference>
<organism evidence="1 2">
    <name type="scientific">Pseudomonas synxantha</name>
    <dbReference type="NCBI Taxonomy" id="47883"/>
    <lineage>
        <taxon>Bacteria</taxon>
        <taxon>Pseudomonadati</taxon>
        <taxon>Pseudomonadota</taxon>
        <taxon>Gammaproteobacteria</taxon>
        <taxon>Pseudomonadales</taxon>
        <taxon>Pseudomonadaceae</taxon>
        <taxon>Pseudomonas</taxon>
    </lineage>
</organism>
<protein>
    <submittedName>
        <fullName evidence="1">Uncharacterized protein</fullName>
    </submittedName>
</protein>
<name>A0A3G7UBV2_9PSED</name>
<dbReference type="AlphaFoldDB" id="A0A3G7UBV2"/>
<dbReference type="EMBL" id="CP027754">
    <property type="protein sequence ID" value="AZE56835.1"/>
    <property type="molecule type" value="Genomic_DNA"/>
</dbReference>